<dbReference type="Gene3D" id="3.20.20.80">
    <property type="entry name" value="Glycosidases"/>
    <property type="match status" value="1"/>
</dbReference>
<dbReference type="SUPFAM" id="SSF51445">
    <property type="entry name" value="(Trans)glycosidases"/>
    <property type="match status" value="1"/>
</dbReference>
<evidence type="ECO:0000256" key="1">
    <source>
        <dbReference type="ARBA" id="ARBA00001678"/>
    </source>
</evidence>
<keyword evidence="12" id="KW-1185">Reference proteome</keyword>
<evidence type="ECO:0000259" key="10">
    <source>
        <dbReference type="Pfam" id="PF26410"/>
    </source>
</evidence>
<keyword evidence="5" id="KW-0964">Secreted</keyword>
<reference evidence="11 12" key="1">
    <citation type="submission" date="2024-06" db="EMBL/GenBank/DDBJ databases">
        <authorList>
            <person name="Kraege A."/>
            <person name="Thomma B."/>
        </authorList>
    </citation>
    <scope>NUCLEOTIDE SEQUENCE [LARGE SCALE GENOMIC DNA]</scope>
</reference>
<proteinExistence type="inferred from homology"/>
<dbReference type="EC" id="3.2.1.78" evidence="4"/>
<dbReference type="EMBL" id="CAXHTA020000018">
    <property type="protein sequence ID" value="CAL5228204.1"/>
    <property type="molecule type" value="Genomic_DNA"/>
</dbReference>
<evidence type="ECO:0000256" key="2">
    <source>
        <dbReference type="ARBA" id="ARBA00004613"/>
    </source>
</evidence>
<dbReference type="InterPro" id="IPR001547">
    <property type="entry name" value="Glyco_hydro_5"/>
</dbReference>
<evidence type="ECO:0000256" key="5">
    <source>
        <dbReference type="ARBA" id="ARBA00022525"/>
    </source>
</evidence>
<evidence type="ECO:0000313" key="11">
    <source>
        <dbReference type="EMBL" id="CAL5228204.1"/>
    </source>
</evidence>
<comment type="subcellular location">
    <subcellularLocation>
        <location evidence="2">Secreted</location>
    </subcellularLocation>
</comment>
<protein>
    <recommendedName>
        <fullName evidence="4">mannan endo-1,4-beta-mannosidase</fullName>
        <ecNumber evidence="4">3.2.1.78</ecNumber>
    </recommendedName>
</protein>
<evidence type="ECO:0000313" key="12">
    <source>
        <dbReference type="Proteomes" id="UP001497392"/>
    </source>
</evidence>
<keyword evidence="6 9" id="KW-0732">Signal</keyword>
<name>A0ABP1GCB1_9CHLO</name>
<dbReference type="InterPro" id="IPR017853">
    <property type="entry name" value="GH"/>
</dbReference>
<sequence length="526" mass="57945">MAPRLSLLLSLVAASTLVSSPPAVAAPLPGCRVPSKLAGGQPTDTAFSISEDTPDSLPFVTRNGTTLLVDGSPFHFAGFNNYYMPTYAADENLNERTQDVDVVFAESEQLGLTVLRTWAFADGPQWNSIQPNLGQLDERVLSQGLDYVLAQSCQHGLRVVLTLTNYLTAYGGMQTWVQWFGGTSVLEFYTNPTIVSAFKTYVKTIVNRRNSLTGVLYRDDPTIMAWDLANEPYVLGDASGEILRNWVKDMSAYVKSIDPAHLVMVSSWGYFGKSTPELQPQNPYDLTWRGIGNNAGLYSADPLCKGEDWVAINELDDIDIASVHIYAEFWPVCTADCQFNLNQSAPQMLEVQLGMQGYWAMCSQECKQQFLKNWLRLHFEVAAQRFEKPVVVGEFGAQLPMADRIGIYQAVYDEVLDAATDGLPAAGSMFWILQPATHNDYDGYSIYTDPARYPHDPKPIQPIPSPTVCSGGNATDDFWGAGLYLTCSAGLIETPFNASVDVNTDGWQNVIEMIMEQAAAMTAMSQ</sequence>
<evidence type="ECO:0000256" key="3">
    <source>
        <dbReference type="ARBA" id="ARBA00005641"/>
    </source>
</evidence>
<dbReference type="Proteomes" id="UP001497392">
    <property type="component" value="Unassembled WGS sequence"/>
</dbReference>
<evidence type="ECO:0000256" key="7">
    <source>
        <dbReference type="ARBA" id="ARBA00022801"/>
    </source>
</evidence>
<comment type="caution">
    <text evidence="11">The sequence shown here is derived from an EMBL/GenBank/DDBJ whole genome shotgun (WGS) entry which is preliminary data.</text>
</comment>
<accession>A0ABP1GCB1</accession>
<comment type="similarity">
    <text evidence="3">Belongs to the glycosyl hydrolase 5 (cellulase A) family.</text>
</comment>
<evidence type="ECO:0000256" key="4">
    <source>
        <dbReference type="ARBA" id="ARBA00012706"/>
    </source>
</evidence>
<gene>
    <name evidence="11" type="primary">g11291</name>
    <name evidence="11" type="ORF">VP750_LOCUS10110</name>
</gene>
<feature type="domain" description="Glycoside hydrolase family 5" evidence="10">
    <location>
        <begin position="59"/>
        <end position="273"/>
    </location>
</feature>
<comment type="catalytic activity">
    <reaction evidence="1">
        <text>Random hydrolysis of (1-&gt;4)-beta-D-mannosidic linkages in mannans, galactomannans and glucomannans.</text>
        <dbReference type="EC" id="3.2.1.78"/>
    </reaction>
</comment>
<keyword evidence="8" id="KW-0326">Glycosidase</keyword>
<feature type="chain" id="PRO_5047044709" description="mannan endo-1,4-beta-mannosidase" evidence="9">
    <location>
        <begin position="26"/>
        <end position="526"/>
    </location>
</feature>
<dbReference type="Pfam" id="PF26410">
    <property type="entry name" value="GH5_mannosidase"/>
    <property type="match status" value="1"/>
</dbReference>
<keyword evidence="7" id="KW-0378">Hydrolase</keyword>
<evidence type="ECO:0000256" key="8">
    <source>
        <dbReference type="ARBA" id="ARBA00023295"/>
    </source>
</evidence>
<organism evidence="11 12">
    <name type="scientific">Coccomyxa viridis</name>
    <dbReference type="NCBI Taxonomy" id="1274662"/>
    <lineage>
        <taxon>Eukaryota</taxon>
        <taxon>Viridiplantae</taxon>
        <taxon>Chlorophyta</taxon>
        <taxon>core chlorophytes</taxon>
        <taxon>Trebouxiophyceae</taxon>
        <taxon>Trebouxiophyceae incertae sedis</taxon>
        <taxon>Coccomyxaceae</taxon>
        <taxon>Coccomyxa</taxon>
    </lineage>
</organism>
<dbReference type="PANTHER" id="PTHR31451:SF39">
    <property type="entry name" value="MANNAN ENDO-1,4-BETA-MANNOSIDASE 1"/>
    <property type="match status" value="1"/>
</dbReference>
<evidence type="ECO:0000256" key="9">
    <source>
        <dbReference type="SAM" id="SignalP"/>
    </source>
</evidence>
<dbReference type="InterPro" id="IPR045053">
    <property type="entry name" value="MAN-like"/>
</dbReference>
<dbReference type="PANTHER" id="PTHR31451">
    <property type="match status" value="1"/>
</dbReference>
<feature type="signal peptide" evidence="9">
    <location>
        <begin position="1"/>
        <end position="25"/>
    </location>
</feature>
<evidence type="ECO:0000256" key="6">
    <source>
        <dbReference type="ARBA" id="ARBA00022729"/>
    </source>
</evidence>